<evidence type="ECO:0000313" key="1">
    <source>
        <dbReference type="EMBL" id="RBQ21588.1"/>
    </source>
</evidence>
<reference evidence="1 2" key="1">
    <citation type="submission" date="2018-06" db="EMBL/GenBank/DDBJ databases">
        <title>Sphaerisporangium craniellae sp. nov., isolated from a marine sponge in the South China Sea.</title>
        <authorList>
            <person name="Li L."/>
        </authorList>
    </citation>
    <scope>NUCLEOTIDE SEQUENCE [LARGE SCALE GENOMIC DNA]</scope>
    <source>
        <strain evidence="1 2">LHW63015</strain>
    </source>
</reference>
<dbReference type="SUPFAM" id="SSF54786">
    <property type="entry name" value="YcfA/nrd intein domain"/>
    <property type="match status" value="1"/>
</dbReference>
<name>A0A366M5Q0_9ACTN</name>
<evidence type="ECO:0000313" key="2">
    <source>
        <dbReference type="Proteomes" id="UP000253303"/>
    </source>
</evidence>
<organism evidence="1 2">
    <name type="scientific">Spongiactinospora rosea</name>
    <dbReference type="NCBI Taxonomy" id="2248750"/>
    <lineage>
        <taxon>Bacteria</taxon>
        <taxon>Bacillati</taxon>
        <taxon>Actinomycetota</taxon>
        <taxon>Actinomycetes</taxon>
        <taxon>Streptosporangiales</taxon>
        <taxon>Streptosporangiaceae</taxon>
        <taxon>Spongiactinospora</taxon>
    </lineage>
</organism>
<dbReference type="Proteomes" id="UP000253303">
    <property type="component" value="Unassembled WGS sequence"/>
</dbReference>
<proteinExistence type="predicted"/>
<keyword evidence="2" id="KW-1185">Reference proteome</keyword>
<sequence>MSRKEIAEIIKALRRQGFEVTMGRSGHWKVYKDSRLIGTLAATPGDDRGLRNAIAVLRRAGFIWPPARG</sequence>
<gene>
    <name evidence="1" type="ORF">DP939_02435</name>
</gene>
<comment type="caution">
    <text evidence="1">The sequence shown here is derived from an EMBL/GenBank/DDBJ whole genome shotgun (WGS) entry which is preliminary data.</text>
</comment>
<dbReference type="AlphaFoldDB" id="A0A366M5Q0"/>
<evidence type="ECO:0008006" key="3">
    <source>
        <dbReference type="Google" id="ProtNLM"/>
    </source>
</evidence>
<dbReference type="EMBL" id="QMEY01000001">
    <property type="protein sequence ID" value="RBQ21588.1"/>
    <property type="molecule type" value="Genomic_DNA"/>
</dbReference>
<accession>A0A366M5Q0</accession>
<protein>
    <recommendedName>
        <fullName evidence="3">HicA-like toxin of HicAB toxin-antitoxin system</fullName>
    </recommendedName>
</protein>